<sequence length="59" mass="5813">MAIGGIHLGGRPVTSTNGVPDAITRSTTALVRADGGSFGPIKVPSTSDATSKGCRTLTG</sequence>
<name>A0ABP9QXT6_9PSEU</name>
<gene>
    <name evidence="2" type="ORF">GCM10023321_64260</name>
</gene>
<proteinExistence type="predicted"/>
<evidence type="ECO:0000256" key="1">
    <source>
        <dbReference type="SAM" id="MobiDB-lite"/>
    </source>
</evidence>
<feature type="region of interest" description="Disordered" evidence="1">
    <location>
        <begin position="1"/>
        <end position="21"/>
    </location>
</feature>
<organism evidence="2 3">
    <name type="scientific">Pseudonocardia eucalypti</name>
    <dbReference type="NCBI Taxonomy" id="648755"/>
    <lineage>
        <taxon>Bacteria</taxon>
        <taxon>Bacillati</taxon>
        <taxon>Actinomycetota</taxon>
        <taxon>Actinomycetes</taxon>
        <taxon>Pseudonocardiales</taxon>
        <taxon>Pseudonocardiaceae</taxon>
        <taxon>Pseudonocardia</taxon>
    </lineage>
</organism>
<reference evidence="3" key="1">
    <citation type="journal article" date="2019" name="Int. J. Syst. Evol. Microbiol.">
        <title>The Global Catalogue of Microorganisms (GCM) 10K type strain sequencing project: providing services to taxonomists for standard genome sequencing and annotation.</title>
        <authorList>
            <consortium name="The Broad Institute Genomics Platform"/>
            <consortium name="The Broad Institute Genome Sequencing Center for Infectious Disease"/>
            <person name="Wu L."/>
            <person name="Ma J."/>
        </authorList>
    </citation>
    <scope>NUCLEOTIDE SEQUENCE [LARGE SCALE GENOMIC DNA]</scope>
    <source>
        <strain evidence="3">JCM 18303</strain>
    </source>
</reference>
<evidence type="ECO:0000313" key="3">
    <source>
        <dbReference type="Proteomes" id="UP001428817"/>
    </source>
</evidence>
<dbReference type="EMBL" id="BAABJP010000043">
    <property type="protein sequence ID" value="GAA5169151.1"/>
    <property type="molecule type" value="Genomic_DNA"/>
</dbReference>
<feature type="region of interest" description="Disordered" evidence="1">
    <location>
        <begin position="34"/>
        <end position="59"/>
    </location>
</feature>
<protein>
    <submittedName>
        <fullName evidence="2">Uncharacterized protein</fullName>
    </submittedName>
</protein>
<keyword evidence="3" id="KW-1185">Reference proteome</keyword>
<evidence type="ECO:0000313" key="2">
    <source>
        <dbReference type="EMBL" id="GAA5169151.1"/>
    </source>
</evidence>
<accession>A0ABP9QXT6</accession>
<dbReference type="Proteomes" id="UP001428817">
    <property type="component" value="Unassembled WGS sequence"/>
</dbReference>
<comment type="caution">
    <text evidence="2">The sequence shown here is derived from an EMBL/GenBank/DDBJ whole genome shotgun (WGS) entry which is preliminary data.</text>
</comment>